<accession>A0AAV9IVJ1</accession>
<keyword evidence="3" id="KW-1185">Reference proteome</keyword>
<dbReference type="Proteomes" id="UP001301350">
    <property type="component" value="Unassembled WGS sequence"/>
</dbReference>
<proteinExistence type="predicted"/>
<name>A0AAV9IVJ1_CYACA</name>
<sequence>MPPELNREFLHQLVEEHLRVRGDDFETAPTCYWLREYQRLVSDADVDGLQRSLSRSPIGERAAPVLRSEGTLVLRLRMLALARRVSQAAASGIDDGKSWTSVLEYLRQRALQDEVLNLYPEAFLEFKQALWMLVDDEAWSARMEAETDTLVPVLHALFRFCTPIRVVSGKSTDEDSATAGSETLAVHEVRVSQLEAIARYLALFCGRDQTERGRSSGADVSTIRPPATPKTNDSEAAVPSDDAEPKSTLLCRDALRLSFDGVRRSLQYAEKLVRDAGDRNAVLQQCALLETFGAPLPSTFSRAAAEYARSRGTEWQRTRSLLARGDYEALLRKVPIAGHSTDGSSGTCYVHFALAYLAAEKSRSLADCRKYLAPMTQRAPALLPPLQRLMCAVVFDDQPMTSPLAGARDARQREALHDAMASALCSLSNPHTAALTEWLLLGLAARRRWLSGNRVRADATLAHEQHLALEMLEAGDVMDMELGALCETDPVHQAALTRFLRQLVGEAVEESPRAMELPTAAAVAAAATTVPEEAEEVDQQVVTQVMDVLAVSRAEAILLIQQHAQMDPSGRPPAAQEIIDRHLS</sequence>
<evidence type="ECO:0000313" key="3">
    <source>
        <dbReference type="Proteomes" id="UP001301350"/>
    </source>
</evidence>
<evidence type="ECO:0000313" key="2">
    <source>
        <dbReference type="EMBL" id="KAK4536115.1"/>
    </source>
</evidence>
<dbReference type="EMBL" id="JANCYW010000007">
    <property type="protein sequence ID" value="KAK4536115.1"/>
    <property type="molecule type" value="Genomic_DNA"/>
</dbReference>
<evidence type="ECO:0000256" key="1">
    <source>
        <dbReference type="SAM" id="MobiDB-lite"/>
    </source>
</evidence>
<organism evidence="2 3">
    <name type="scientific">Cyanidium caldarium</name>
    <name type="common">Red alga</name>
    <dbReference type="NCBI Taxonomy" id="2771"/>
    <lineage>
        <taxon>Eukaryota</taxon>
        <taxon>Rhodophyta</taxon>
        <taxon>Bangiophyceae</taxon>
        <taxon>Cyanidiales</taxon>
        <taxon>Cyanidiaceae</taxon>
        <taxon>Cyanidium</taxon>
    </lineage>
</organism>
<gene>
    <name evidence="2" type="ORF">CDCA_CDCA07G2140</name>
</gene>
<comment type="caution">
    <text evidence="2">The sequence shown here is derived from an EMBL/GenBank/DDBJ whole genome shotgun (WGS) entry which is preliminary data.</text>
</comment>
<feature type="region of interest" description="Disordered" evidence="1">
    <location>
        <begin position="210"/>
        <end position="245"/>
    </location>
</feature>
<dbReference type="AlphaFoldDB" id="A0AAV9IVJ1"/>
<feature type="region of interest" description="Disordered" evidence="1">
    <location>
        <begin position="565"/>
        <end position="584"/>
    </location>
</feature>
<protein>
    <submittedName>
        <fullName evidence="2">Uncharacterized protein</fullName>
    </submittedName>
</protein>
<reference evidence="2 3" key="1">
    <citation type="submission" date="2022-07" db="EMBL/GenBank/DDBJ databases">
        <title>Genome-wide signatures of adaptation to extreme environments.</title>
        <authorList>
            <person name="Cho C.H."/>
            <person name="Yoon H.S."/>
        </authorList>
    </citation>
    <scope>NUCLEOTIDE SEQUENCE [LARGE SCALE GENOMIC DNA]</scope>
    <source>
        <strain evidence="2 3">DBV 063 E5</strain>
    </source>
</reference>